<dbReference type="FunCoup" id="E1BE87">
    <property type="interactions" value="52"/>
</dbReference>
<accession>E1BE87</accession>
<evidence type="ECO:0000256" key="3">
    <source>
        <dbReference type="ARBA" id="ARBA00023054"/>
    </source>
</evidence>
<evidence type="ECO:0000256" key="8">
    <source>
        <dbReference type="SAM" id="MobiDB-lite"/>
    </source>
</evidence>
<dbReference type="PaxDb" id="9913-ENSBTAP00000005681"/>
<reference evidence="9" key="3">
    <citation type="submission" date="2025-09" db="UniProtKB">
        <authorList>
            <consortium name="Ensembl"/>
        </authorList>
    </citation>
    <scope>IDENTIFICATION</scope>
    <source>
        <strain evidence="9">Hereford</strain>
    </source>
</reference>
<dbReference type="InParanoid" id="E1BE87"/>
<dbReference type="Gene3D" id="1.20.58.1520">
    <property type="match status" value="1"/>
</dbReference>
<dbReference type="VEuPathDB" id="HostDB:ENSBTAG00000004342"/>
<dbReference type="PANTHER" id="PTHR16078">
    <property type="entry name" value="COILED-COIL DOMAIN-CONTAINING PROTEIN 87"/>
    <property type="match status" value="1"/>
</dbReference>
<dbReference type="Proteomes" id="UP000009136">
    <property type="component" value="Chromosome 29"/>
</dbReference>
<dbReference type="GO" id="GO:0007283">
    <property type="term" value="P:spermatogenesis"/>
    <property type="evidence" value="ECO:0007669"/>
    <property type="project" value="UniProtKB-KW"/>
</dbReference>
<dbReference type="OrthoDB" id="67750at2759"/>
<dbReference type="HOGENOM" id="CLU_016540_0_0_1"/>
<dbReference type="AlphaFoldDB" id="E1BE87"/>
<evidence type="ECO:0000256" key="6">
    <source>
        <dbReference type="ARBA" id="ARBA00061250"/>
    </source>
</evidence>
<name>E1BE87_BOVIN</name>
<reference evidence="9" key="2">
    <citation type="submission" date="2025-08" db="UniProtKB">
        <authorList>
            <consortium name="Ensembl"/>
        </authorList>
    </citation>
    <scope>IDENTIFICATION</scope>
    <source>
        <strain evidence="9">Hereford</strain>
    </source>
</reference>
<evidence type="ECO:0000256" key="2">
    <source>
        <dbReference type="ARBA" id="ARBA00022871"/>
    </source>
</evidence>
<dbReference type="PANTHER" id="PTHR16078:SF1">
    <property type="entry name" value="COILED-COIL DOMAIN-CONTAINING PROTEIN 87"/>
    <property type="match status" value="1"/>
</dbReference>
<keyword evidence="2" id="KW-0744">Spermatogenesis</keyword>
<feature type="compositionally biased region" description="Polar residues" evidence="8">
    <location>
        <begin position="274"/>
        <end position="284"/>
    </location>
</feature>
<dbReference type="STRING" id="9913.ENSBTAP00000005681"/>
<keyword evidence="10" id="KW-1185">Reference proteome</keyword>
<dbReference type="Ensembl" id="ENSBTAT00000005681.6">
    <property type="protein sequence ID" value="ENSBTAP00000005681.6"/>
    <property type="gene ID" value="ENSBTAG00000004342.6"/>
</dbReference>
<evidence type="ECO:0000256" key="5">
    <source>
        <dbReference type="ARBA" id="ARBA00057282"/>
    </source>
</evidence>
<evidence type="ECO:0000256" key="1">
    <source>
        <dbReference type="ARBA" id="ARBA00022782"/>
    </source>
</evidence>
<dbReference type="Bgee" id="ENSBTAG00000004342">
    <property type="expression patterns" value="Expressed in spermatid and 36 other cell types or tissues"/>
</dbReference>
<evidence type="ECO:0000313" key="11">
    <source>
        <dbReference type="VGNC" id="VGNC:26926"/>
    </source>
</evidence>
<keyword evidence="3" id="KW-0175">Coiled coil</keyword>
<feature type="compositionally biased region" description="Basic and acidic residues" evidence="8">
    <location>
        <begin position="405"/>
        <end position="414"/>
    </location>
</feature>
<dbReference type="Pfam" id="PF03999">
    <property type="entry name" value="MAP65_ASE1"/>
    <property type="match status" value="1"/>
</dbReference>
<dbReference type="GO" id="GO:0007338">
    <property type="term" value="P:single fertilization"/>
    <property type="evidence" value="ECO:0007669"/>
    <property type="project" value="UniProtKB-KW"/>
</dbReference>
<evidence type="ECO:0000313" key="10">
    <source>
        <dbReference type="Proteomes" id="UP000009136"/>
    </source>
</evidence>
<evidence type="ECO:0000313" key="9">
    <source>
        <dbReference type="Ensembl" id="ENSBTAP00000005681.6"/>
    </source>
</evidence>
<sequence>MEPYKLDPEFQRIYHRLLRPLSLFPRRTTRTASQEHLSQEVPMLLPLPVPRLTAELVCRQVAERLTKSGLEARAPHKVRLRFTEVILDELKCGWQEPPTELGMSHLNNQRLRKRLLIYVLLSCEQLFVRYLHLQKLMSTSAVVFTESATLTRLAASLARDCTVFLTGPDVYRSLLSDFLALLKEEQARVSAPRLRAAGLGAYRLFQVPWHHITGVTQVPHFNLSLNYLIQLSRPRDLVSEPEKDPMKELKSIPQLKKKKPLRWLSSMQKRRESTFTSQIASLPGTSVAPRSRAPPTSHLPLYSQLQRGQSMPSLREGWRLADELGLPPLSPRPLTPLVLVAESKPELARDTVAEDLKQMMKHMQLGWSQYSPLDSGLPPLLGALTYRPATTHHLEELQRKLNSLEEQEASEHRGLQSPKPPPLEPQPVTVTLKLKNQMVQIAAVQVSGRNFLDSFHIEPAGVLYNHLAGELEPKLIEQMDIDRTFGSSIREVYKELMSRVSNNHFTFDQGPLVEPAANKDWWSNRARWLNWWKSTLSVGDYFKYLTTQETDFLHVIFQMYEEEGPVETVAPIKESIKIQHPPPLLEDDEPDFVPGEWDWDTVLEHRLETKSSLLEDSHKILSLQKRLERVWSMLDVPEKDRLDMAIKYSSNARLRQLPALVSAWERALQPIQLREILLGRLEWFERQASDPNRFFQKTDVGLSRFLEENQIRGRLQRKLSMVEAPLVPLLEEIELVFGEPVTFKGRRYLDKMKHDKVEMLYWLQQQRRVRHLTRAKRASHQSVLSRKLSSQPLVAPGNTPITL</sequence>
<comment type="function">
    <text evidence="5">Plays a role in spermatogenesis, where it is important for normal sperm head morphology. Also required for the acrosome reaction and thus normal male fertility.</text>
</comment>
<reference evidence="9" key="1">
    <citation type="submission" date="2018-03" db="EMBL/GenBank/DDBJ databases">
        <title>ARS-UCD1.2.</title>
        <authorList>
            <person name="Rosen B.D."/>
            <person name="Bickhart D.M."/>
            <person name="Koren S."/>
            <person name="Schnabel R.D."/>
            <person name="Hall R."/>
            <person name="Zimin A."/>
            <person name="Dreischer C."/>
            <person name="Schultheiss S."/>
            <person name="Schroeder S.G."/>
            <person name="Elsik C.G."/>
            <person name="Couldrey C."/>
            <person name="Liu G.E."/>
            <person name="Van Tassell C.P."/>
            <person name="Phillippy A.M."/>
            <person name="Smith T.P.L."/>
            <person name="Medrano J.F."/>
        </authorList>
    </citation>
    <scope>NUCLEOTIDE SEQUENCE [LARGE SCALE GENOMIC DNA]</scope>
    <source>
        <strain evidence="9">Hereford</strain>
    </source>
</reference>
<dbReference type="FunFam" id="1.20.58.1520:FF:000003">
    <property type="entry name" value="Coiled-coil domain-containing protein 87"/>
    <property type="match status" value="1"/>
</dbReference>
<comment type="similarity">
    <text evidence="6">Belongs to the CCDC87 family.</text>
</comment>
<dbReference type="GO" id="GO:1905516">
    <property type="term" value="P:positive regulation of fertilization"/>
    <property type="evidence" value="ECO:0007669"/>
    <property type="project" value="Ensembl"/>
</dbReference>
<dbReference type="GO" id="GO:2000344">
    <property type="term" value="P:positive regulation of acrosome reaction"/>
    <property type="evidence" value="ECO:0007669"/>
    <property type="project" value="Ensembl"/>
</dbReference>
<keyword evidence="4" id="KW-0278">Fertilization</keyword>
<protein>
    <recommendedName>
        <fullName evidence="7">Coiled-coil domain-containing protein 87</fullName>
    </recommendedName>
</protein>
<dbReference type="InterPro" id="IPR037383">
    <property type="entry name" value="CCDC87"/>
</dbReference>
<proteinExistence type="inferred from homology"/>
<organism evidence="9 10">
    <name type="scientific">Bos taurus</name>
    <name type="common">Bovine</name>
    <dbReference type="NCBI Taxonomy" id="9913"/>
    <lineage>
        <taxon>Eukaryota</taxon>
        <taxon>Metazoa</taxon>
        <taxon>Chordata</taxon>
        <taxon>Craniata</taxon>
        <taxon>Vertebrata</taxon>
        <taxon>Euteleostomi</taxon>
        <taxon>Mammalia</taxon>
        <taxon>Eutheria</taxon>
        <taxon>Laurasiatheria</taxon>
        <taxon>Artiodactyla</taxon>
        <taxon>Ruminantia</taxon>
        <taxon>Pecora</taxon>
        <taxon>Bovidae</taxon>
        <taxon>Bovinae</taxon>
        <taxon>Bos</taxon>
    </lineage>
</organism>
<dbReference type="GeneTree" id="ENSGT00390000018647"/>
<feature type="region of interest" description="Disordered" evidence="8">
    <location>
        <begin position="274"/>
        <end position="301"/>
    </location>
</feature>
<evidence type="ECO:0000256" key="7">
    <source>
        <dbReference type="ARBA" id="ARBA00068656"/>
    </source>
</evidence>
<keyword evidence="1" id="KW-0221">Differentiation</keyword>
<dbReference type="eggNOG" id="ENOG502QQN1">
    <property type="taxonomic scope" value="Eukaryota"/>
</dbReference>
<evidence type="ECO:0000256" key="4">
    <source>
        <dbReference type="ARBA" id="ARBA00023279"/>
    </source>
</evidence>
<feature type="region of interest" description="Disordered" evidence="8">
    <location>
        <begin position="405"/>
        <end position="426"/>
    </location>
</feature>
<gene>
    <name evidence="9 11" type="primary">CCDC87</name>
</gene>
<dbReference type="GO" id="GO:0030154">
    <property type="term" value="P:cell differentiation"/>
    <property type="evidence" value="ECO:0007669"/>
    <property type="project" value="UniProtKB-KW"/>
</dbReference>
<dbReference type="VGNC" id="VGNC:26926">
    <property type="gene designation" value="CCDC87"/>
</dbReference>